<dbReference type="AlphaFoldDB" id="A0A2S7SZH9"/>
<dbReference type="Proteomes" id="UP000239872">
    <property type="component" value="Unassembled WGS sequence"/>
</dbReference>
<comment type="caution">
    <text evidence="4">The sequence shown here is derived from an EMBL/GenBank/DDBJ whole genome shotgun (WGS) entry which is preliminary data.</text>
</comment>
<dbReference type="RefSeq" id="WP_105038977.1">
    <property type="nucleotide sequence ID" value="NZ_PPSL01000002.1"/>
</dbReference>
<feature type="compositionally biased region" description="Low complexity" evidence="1">
    <location>
        <begin position="776"/>
        <end position="792"/>
    </location>
</feature>
<name>A0A2S7SZH9_9BACT</name>
<dbReference type="OrthoDB" id="1153981at2"/>
<feature type="compositionally biased region" description="Pro residues" evidence="1">
    <location>
        <begin position="744"/>
        <end position="753"/>
    </location>
</feature>
<proteinExistence type="predicted"/>
<reference evidence="4 5" key="1">
    <citation type="submission" date="2018-01" db="EMBL/GenBank/DDBJ databases">
        <title>A novel member of the phylum Bacteroidetes isolated from glacier ice.</title>
        <authorList>
            <person name="Liu Q."/>
            <person name="Xin Y.-H."/>
        </authorList>
    </citation>
    <scope>NUCLEOTIDE SEQUENCE [LARGE SCALE GENOMIC DNA]</scope>
    <source>
        <strain evidence="4 5">RB1R16</strain>
    </source>
</reference>
<keyword evidence="2" id="KW-0732">Signal</keyword>
<keyword evidence="5" id="KW-1185">Reference proteome</keyword>
<evidence type="ECO:0000256" key="1">
    <source>
        <dbReference type="SAM" id="MobiDB-lite"/>
    </source>
</evidence>
<gene>
    <name evidence="4" type="ORF">CJD36_009935</name>
</gene>
<feature type="domain" description="DUF3857" evidence="3">
    <location>
        <begin position="67"/>
        <end position="212"/>
    </location>
</feature>
<accession>A0A2S7SZH9</accession>
<dbReference type="InterPro" id="IPR024618">
    <property type="entry name" value="DUF3857"/>
</dbReference>
<protein>
    <recommendedName>
        <fullName evidence="3">DUF3857 domain-containing protein</fullName>
    </recommendedName>
</protein>
<dbReference type="Pfam" id="PF12969">
    <property type="entry name" value="DUF3857"/>
    <property type="match status" value="1"/>
</dbReference>
<dbReference type="EMBL" id="PPSL01000002">
    <property type="protein sequence ID" value="PQJ12098.1"/>
    <property type="molecule type" value="Genomic_DNA"/>
</dbReference>
<feature type="signal peptide" evidence="2">
    <location>
        <begin position="1"/>
        <end position="20"/>
    </location>
</feature>
<evidence type="ECO:0000256" key="2">
    <source>
        <dbReference type="SAM" id="SignalP"/>
    </source>
</evidence>
<feature type="region of interest" description="Disordered" evidence="1">
    <location>
        <begin position="720"/>
        <end position="792"/>
    </location>
</feature>
<organism evidence="4 5">
    <name type="scientific">Flavipsychrobacter stenotrophus</name>
    <dbReference type="NCBI Taxonomy" id="2077091"/>
    <lineage>
        <taxon>Bacteria</taxon>
        <taxon>Pseudomonadati</taxon>
        <taxon>Bacteroidota</taxon>
        <taxon>Chitinophagia</taxon>
        <taxon>Chitinophagales</taxon>
        <taxon>Chitinophagaceae</taxon>
        <taxon>Flavipsychrobacter</taxon>
    </lineage>
</organism>
<sequence length="792" mass="90221">MKKLSIFIFSLMVASFAATAQEQPPKFADWDPKPKMHPIPVEYFKEHAVVILESEKRDYIFEGKGTTMYSTIHRIVKVLDRKGIEQFNTITVPYERNQSRIDSIKARVILPDGTTRDVRYNMLYAGSGGIFFAFDGMEKNAEIELVVKYKALSSNFGSIYFQYTIPVLNTFFELNYPKEMTFNTKGYHGFPSGHEEMVGNHKQIKIYQADIPALERQPYSFYDLYTMRLEYGIDHYVSRGGYQRGEQYTYDKLAQNLYTRFYDKNMVDRMLPNRKNIRMDQVGLKESERLAVNRFLTNTVGIRGTESDEKKIKMIEDGIKTNIMQYWELSPREGDNLDTVLAKKSATDAGIVRLFAMCFRVSGINHELGKVSDRREHLMDKQFINWAPLDDYIFYFPDFDAYLAPTEQYYRYPELPYTMINNKGIFTKTNPEQGYVVGGDVAAADAIQRTIAPRETHATTFKMTTEISINPDMNTSADVTCVYTGYNAADLRLELAKTPKEKIKELIKDEVKIAERQEDLIRYSTSNESFSTVYENKPLIINAIVRVPDMIEKAGNRYIINAGNAIGSQPHLYDEKDRVLPVDLEYAFSNSYTINVNIPEGYKVVDVENMTLNVEQTDRDNGNTIAYFRSNWTLKGNKMVISIDESYPKTHYSVRDYGEFRKIMNAGADFNRGIIVLEKLPVKRKPMKAKKPATATTTVTVANTTTKTTTKPTVTKTVTKTTTVTTTKPAAAKPATVVTKPEPPKPAAKPTTPPQNGGQILHREGEEQQNRPVSLPPAKATKPTPTKRTNKA</sequence>
<dbReference type="Gene3D" id="2.60.120.1130">
    <property type="match status" value="1"/>
</dbReference>
<evidence type="ECO:0000313" key="5">
    <source>
        <dbReference type="Proteomes" id="UP000239872"/>
    </source>
</evidence>
<evidence type="ECO:0000259" key="3">
    <source>
        <dbReference type="Pfam" id="PF12969"/>
    </source>
</evidence>
<dbReference type="Gene3D" id="2.60.40.3140">
    <property type="match status" value="1"/>
</dbReference>
<evidence type="ECO:0000313" key="4">
    <source>
        <dbReference type="EMBL" id="PQJ12098.1"/>
    </source>
</evidence>
<feature type="compositionally biased region" description="Low complexity" evidence="1">
    <location>
        <begin position="720"/>
        <end position="740"/>
    </location>
</feature>
<feature type="chain" id="PRO_5015634746" description="DUF3857 domain-containing protein" evidence="2">
    <location>
        <begin position="21"/>
        <end position="792"/>
    </location>
</feature>